<dbReference type="PROSITE" id="PS51257">
    <property type="entry name" value="PROKAR_LIPOPROTEIN"/>
    <property type="match status" value="1"/>
</dbReference>
<feature type="chain" id="PRO_5047036601" description="Secreted protein" evidence="2">
    <location>
        <begin position="23"/>
        <end position="167"/>
    </location>
</feature>
<gene>
    <name evidence="3" type="ORF">L1857_05425</name>
</gene>
<feature type="signal peptide" evidence="2">
    <location>
        <begin position="1"/>
        <end position="22"/>
    </location>
</feature>
<keyword evidence="2" id="KW-0732">Signal</keyword>
<dbReference type="RefSeq" id="WP_116115178.1">
    <property type="nucleotide sequence ID" value="NZ_CP091196.1"/>
</dbReference>
<dbReference type="EMBL" id="CP091196">
    <property type="protein sequence ID" value="UQS22300.1"/>
    <property type="molecule type" value="Genomic_DNA"/>
</dbReference>
<reference evidence="3" key="1">
    <citation type="submission" date="2022-01" db="EMBL/GenBank/DDBJ databases">
        <title>PSI-footprinting approach for the identification of protein synthesis inhibitor producers.</title>
        <authorList>
            <person name="Handel F."/>
            <person name="Kulik A."/>
            <person name="Wex K.W."/>
            <person name="Berscheid A."/>
            <person name="Saur J.S."/>
            <person name="Winkler A."/>
            <person name="Wibberg D."/>
            <person name="Kalinowski J."/>
            <person name="Broetz-Oesterhelt H."/>
            <person name="Mast Y."/>
        </authorList>
    </citation>
    <scope>NUCLEOTIDE SEQUENCE</scope>
    <source>
        <strain evidence="3">KNN 49.3e</strain>
    </source>
</reference>
<evidence type="ECO:0000313" key="4">
    <source>
        <dbReference type="Proteomes" id="UP000830158"/>
    </source>
</evidence>
<feature type="region of interest" description="Disordered" evidence="1">
    <location>
        <begin position="126"/>
        <end position="167"/>
    </location>
</feature>
<proteinExistence type="predicted"/>
<accession>A0ABY4NNT7</accession>
<evidence type="ECO:0000256" key="1">
    <source>
        <dbReference type="SAM" id="MobiDB-lite"/>
    </source>
</evidence>
<protein>
    <recommendedName>
        <fullName evidence="5">Secreted protein</fullName>
    </recommendedName>
</protein>
<evidence type="ECO:0008006" key="5">
    <source>
        <dbReference type="Google" id="ProtNLM"/>
    </source>
</evidence>
<sequence>MRKILAAFPVALALALAGCGSGDGGGDGVASAGGATTTTAGAPSAGGADMGLKFAQCMRENGVPMDDPVDGRITMKVDGSIPKETVDKAQEACRQYNPQENGAAKSDPKMEQAARDFAVCMRENGVEAFPDPEPGQKGIRIEGSSASDPDFEQASQKCQEVLAGARG</sequence>
<organism evidence="3 4">
    <name type="scientific">Amycolatopsis thermalba</name>
    <dbReference type="NCBI Taxonomy" id="944492"/>
    <lineage>
        <taxon>Bacteria</taxon>
        <taxon>Bacillati</taxon>
        <taxon>Actinomycetota</taxon>
        <taxon>Actinomycetes</taxon>
        <taxon>Pseudonocardiales</taxon>
        <taxon>Pseudonocardiaceae</taxon>
        <taxon>Amycolatopsis</taxon>
    </lineage>
</organism>
<dbReference type="Proteomes" id="UP000830158">
    <property type="component" value="Chromosome"/>
</dbReference>
<keyword evidence="4" id="KW-1185">Reference proteome</keyword>
<evidence type="ECO:0000256" key="2">
    <source>
        <dbReference type="SAM" id="SignalP"/>
    </source>
</evidence>
<name>A0ABY4NNT7_9PSEU</name>
<evidence type="ECO:0000313" key="3">
    <source>
        <dbReference type="EMBL" id="UQS22300.1"/>
    </source>
</evidence>